<feature type="transmembrane region" description="Helical" evidence="1">
    <location>
        <begin position="12"/>
        <end position="34"/>
    </location>
</feature>
<evidence type="ECO:0000256" key="1">
    <source>
        <dbReference type="SAM" id="Phobius"/>
    </source>
</evidence>
<keyword evidence="1" id="KW-1133">Transmembrane helix</keyword>
<gene>
    <name evidence="2" type="ORF">QNI14_07940</name>
</gene>
<reference evidence="2 3" key="1">
    <citation type="submission" date="2023-05" db="EMBL/GenBank/DDBJ databases">
        <title>Microbacterium dauci sp.nov., Isolated from Carrot Rhizosphere Soil.</title>
        <authorList>
            <person name="Xiao Z."/>
            <person name="Zheng J."/>
        </authorList>
    </citation>
    <scope>NUCLEOTIDE SEQUENCE [LARGE SCALE GENOMIC DNA]</scope>
    <source>
        <strain evidence="2 3">LX3-4</strain>
    </source>
</reference>
<keyword evidence="3" id="KW-1185">Reference proteome</keyword>
<keyword evidence="1" id="KW-0812">Transmembrane</keyword>
<protein>
    <submittedName>
        <fullName evidence="2">Uncharacterized protein</fullName>
    </submittedName>
</protein>
<comment type="caution">
    <text evidence="2">The sequence shown here is derived from an EMBL/GenBank/DDBJ whole genome shotgun (WGS) entry which is preliminary data.</text>
</comment>
<name>A0ABT6ZDZ3_9MICO</name>
<dbReference type="RefSeq" id="WP_283715997.1">
    <property type="nucleotide sequence ID" value="NZ_JASJND010000005.1"/>
</dbReference>
<evidence type="ECO:0000313" key="2">
    <source>
        <dbReference type="EMBL" id="MDJ1114382.1"/>
    </source>
</evidence>
<keyword evidence="1" id="KW-0472">Membrane</keyword>
<proteinExistence type="predicted"/>
<evidence type="ECO:0000313" key="3">
    <source>
        <dbReference type="Proteomes" id="UP001321481"/>
    </source>
</evidence>
<sequence>MASVGGRNTVFAWFVGVVCAAVVIAMIVVALPLFPATSGWFAGAFTEVQRFFDPDAAPPAPEPSETPVDPAAFDECRDLYDDALWASMRWTSGAELVASTDAPQSSATALVDALLPEVSMTCTWTADVGSVSTTVASVPTDAGAIAASALPTVGFACDVRDSRTLCTRTDGDLVETIETGGGLWVSTSEDAWHPSGHARRVAEAAWAAQD</sequence>
<accession>A0ABT6ZDZ3</accession>
<organism evidence="2 3">
    <name type="scientific">Microbacterium dauci</name>
    <dbReference type="NCBI Taxonomy" id="3048008"/>
    <lineage>
        <taxon>Bacteria</taxon>
        <taxon>Bacillati</taxon>
        <taxon>Actinomycetota</taxon>
        <taxon>Actinomycetes</taxon>
        <taxon>Micrococcales</taxon>
        <taxon>Microbacteriaceae</taxon>
        <taxon>Microbacterium</taxon>
    </lineage>
</organism>
<dbReference type="Proteomes" id="UP001321481">
    <property type="component" value="Unassembled WGS sequence"/>
</dbReference>
<dbReference type="EMBL" id="JASJND010000005">
    <property type="protein sequence ID" value="MDJ1114382.1"/>
    <property type="molecule type" value="Genomic_DNA"/>
</dbReference>